<sequence>MSDNDSDALGADTLPDVDVQKGDLGDEDLTRKDMTYSPSSGRETEELQQEAGESAALDDPDIDASRVTSLPGTGGPDDVGEIDIEGAEINIPHRTS</sequence>
<gene>
    <name evidence="2" type="ORF">BJ984_000108</name>
</gene>
<organism evidence="2 3">
    <name type="scientific">Herbiconiux flava</name>
    <dbReference type="NCBI Taxonomy" id="881268"/>
    <lineage>
        <taxon>Bacteria</taxon>
        <taxon>Bacillati</taxon>
        <taxon>Actinomycetota</taxon>
        <taxon>Actinomycetes</taxon>
        <taxon>Micrococcales</taxon>
        <taxon>Microbacteriaceae</taxon>
        <taxon>Herbiconiux</taxon>
    </lineage>
</organism>
<dbReference type="AlphaFoldDB" id="A0A852SI76"/>
<dbReference type="RefSeq" id="WP_179546378.1">
    <property type="nucleotide sequence ID" value="NZ_BSEW01000001.1"/>
</dbReference>
<dbReference type="Proteomes" id="UP000549913">
    <property type="component" value="Unassembled WGS sequence"/>
</dbReference>
<reference evidence="2 3" key="1">
    <citation type="submission" date="2020-07" db="EMBL/GenBank/DDBJ databases">
        <title>Sequencing the genomes of 1000 actinobacteria strains.</title>
        <authorList>
            <person name="Klenk H.-P."/>
        </authorList>
    </citation>
    <scope>NUCLEOTIDE SEQUENCE [LARGE SCALE GENOMIC DNA]</scope>
    <source>
        <strain evidence="2 3">DSM 26474</strain>
    </source>
</reference>
<feature type="compositionally biased region" description="Basic and acidic residues" evidence="1">
    <location>
        <begin position="18"/>
        <end position="34"/>
    </location>
</feature>
<proteinExistence type="predicted"/>
<dbReference type="EMBL" id="JACCBM010000001">
    <property type="protein sequence ID" value="NYD68950.1"/>
    <property type="molecule type" value="Genomic_DNA"/>
</dbReference>
<comment type="caution">
    <text evidence="2">The sequence shown here is derived from an EMBL/GenBank/DDBJ whole genome shotgun (WGS) entry which is preliminary data.</text>
</comment>
<accession>A0A852SI76</accession>
<keyword evidence="3" id="KW-1185">Reference proteome</keyword>
<feature type="region of interest" description="Disordered" evidence="1">
    <location>
        <begin position="1"/>
        <end position="96"/>
    </location>
</feature>
<protein>
    <submittedName>
        <fullName evidence="2">Uncharacterized protein</fullName>
    </submittedName>
</protein>
<evidence type="ECO:0000313" key="3">
    <source>
        <dbReference type="Proteomes" id="UP000549913"/>
    </source>
</evidence>
<evidence type="ECO:0000313" key="2">
    <source>
        <dbReference type="EMBL" id="NYD68950.1"/>
    </source>
</evidence>
<name>A0A852SI76_9MICO</name>
<evidence type="ECO:0000256" key="1">
    <source>
        <dbReference type="SAM" id="MobiDB-lite"/>
    </source>
</evidence>